<dbReference type="OrthoDB" id="1476984at2759"/>
<dbReference type="CDD" id="cd03114">
    <property type="entry name" value="MMAA-like"/>
    <property type="match status" value="1"/>
</dbReference>
<dbReference type="PANTHER" id="PTHR23408:SF3">
    <property type="entry name" value="METHYLMALONIC ACIDURIA TYPE A PROTEIN, MITOCHONDRIAL"/>
    <property type="match status" value="1"/>
</dbReference>
<dbReference type="InterPro" id="IPR027417">
    <property type="entry name" value="P-loop_NTPase"/>
</dbReference>
<gene>
    <name evidence="2" type="ORF">OSB1V03_LOCUS7127</name>
</gene>
<keyword evidence="3" id="KW-1185">Reference proteome</keyword>
<evidence type="ECO:0000313" key="2">
    <source>
        <dbReference type="EMBL" id="CAD7626695.1"/>
    </source>
</evidence>
<organism evidence="2">
    <name type="scientific">Medioppia subpectinata</name>
    <dbReference type="NCBI Taxonomy" id="1979941"/>
    <lineage>
        <taxon>Eukaryota</taxon>
        <taxon>Metazoa</taxon>
        <taxon>Ecdysozoa</taxon>
        <taxon>Arthropoda</taxon>
        <taxon>Chelicerata</taxon>
        <taxon>Arachnida</taxon>
        <taxon>Acari</taxon>
        <taxon>Acariformes</taxon>
        <taxon>Sarcoptiformes</taxon>
        <taxon>Oribatida</taxon>
        <taxon>Brachypylina</taxon>
        <taxon>Oppioidea</taxon>
        <taxon>Oppiidae</taxon>
        <taxon>Medioppia</taxon>
    </lineage>
</organism>
<evidence type="ECO:0000313" key="3">
    <source>
        <dbReference type="Proteomes" id="UP000759131"/>
    </source>
</evidence>
<sequence>MAEKFAAELMSGVIAGQRASLSRAITLVESSKRSPLRRQLLRRVNDHNVKTGHKTLRLGISGGPGAGKSTFIESFGMNLIQKYDKKVAVLAIDPSSAINGGSILADKTRMARLSRHPMAFIRPSPSSGYMGGVTQTTSNAISLCESAGYDVVIIETVGVGQSEYEVSYLCDLMALLVAPSGGDEIQAIKKGIVEMADIIIVTKSDGDLVRHARKMSAEIMSATKFINYGERPPVIRCSAVTNEGIDDIWAKMEALVECEEKKAEKRNEQRVKHLKIGLVNEFLTELNRRIPLEKYEELLRTDATVIVEDIIEKIFDEDLLNGISDMHSMKES</sequence>
<dbReference type="AlphaFoldDB" id="A0A7R9KP18"/>
<reference evidence="2" key="1">
    <citation type="submission" date="2020-11" db="EMBL/GenBank/DDBJ databases">
        <authorList>
            <person name="Tran Van P."/>
        </authorList>
    </citation>
    <scope>NUCLEOTIDE SEQUENCE</scope>
</reference>
<protein>
    <submittedName>
        <fullName evidence="2">Uncharacterized protein</fullName>
    </submittedName>
</protein>
<dbReference type="GO" id="GO:0005737">
    <property type="term" value="C:cytoplasm"/>
    <property type="evidence" value="ECO:0007669"/>
    <property type="project" value="TreeGrafter"/>
</dbReference>
<dbReference type="PANTHER" id="PTHR23408">
    <property type="entry name" value="METHYLMALONYL-COA MUTASE"/>
    <property type="match status" value="1"/>
</dbReference>
<dbReference type="NCBIfam" id="NF006958">
    <property type="entry name" value="PRK09435.1"/>
    <property type="match status" value="1"/>
</dbReference>
<comment type="similarity">
    <text evidence="1">Belongs to the SIMIBI class G3E GTPase family. ArgK/MeaB subfamily.</text>
</comment>
<dbReference type="EMBL" id="OC858642">
    <property type="protein sequence ID" value="CAD7626695.1"/>
    <property type="molecule type" value="Genomic_DNA"/>
</dbReference>
<accession>A0A7R9KP18</accession>
<dbReference type="Pfam" id="PF03308">
    <property type="entry name" value="MeaB"/>
    <property type="match status" value="1"/>
</dbReference>
<dbReference type="EMBL" id="CAJPIZ010004067">
    <property type="protein sequence ID" value="CAG2107125.1"/>
    <property type="molecule type" value="Genomic_DNA"/>
</dbReference>
<dbReference type="Gene3D" id="3.40.50.300">
    <property type="entry name" value="P-loop containing nucleotide triphosphate hydrolases"/>
    <property type="match status" value="1"/>
</dbReference>
<dbReference type="GO" id="GO:0005525">
    <property type="term" value="F:GTP binding"/>
    <property type="evidence" value="ECO:0007669"/>
    <property type="project" value="InterPro"/>
</dbReference>
<dbReference type="NCBIfam" id="TIGR00750">
    <property type="entry name" value="lao"/>
    <property type="match status" value="1"/>
</dbReference>
<dbReference type="GO" id="GO:0003924">
    <property type="term" value="F:GTPase activity"/>
    <property type="evidence" value="ECO:0007669"/>
    <property type="project" value="InterPro"/>
</dbReference>
<evidence type="ECO:0000256" key="1">
    <source>
        <dbReference type="ARBA" id="ARBA00009625"/>
    </source>
</evidence>
<dbReference type="SUPFAM" id="SSF52540">
    <property type="entry name" value="P-loop containing nucleoside triphosphate hydrolases"/>
    <property type="match status" value="1"/>
</dbReference>
<dbReference type="InterPro" id="IPR005129">
    <property type="entry name" value="GTPase_ArgK"/>
</dbReference>
<dbReference type="Gene3D" id="1.20.5.170">
    <property type="match status" value="1"/>
</dbReference>
<dbReference type="Proteomes" id="UP000759131">
    <property type="component" value="Unassembled WGS sequence"/>
</dbReference>
<name>A0A7R9KP18_9ACAR</name>
<proteinExistence type="inferred from homology"/>